<dbReference type="EMBL" id="FRCX01000013">
    <property type="protein sequence ID" value="SHN41913.1"/>
    <property type="molecule type" value="Genomic_DNA"/>
</dbReference>
<evidence type="ECO:0000313" key="2">
    <source>
        <dbReference type="EMBL" id="SHN41913.1"/>
    </source>
</evidence>
<dbReference type="STRING" id="551987.SAMN05192549_11376"/>
<gene>
    <name evidence="2" type="ORF">SAMN05192549_11376</name>
</gene>
<sequence length="86" mass="9756">MNALESTKYRKRLEEGGVPTEQAVAHADALGEVLERLTETLATKDWAAAFVKEQMMELKVDLLRWMVAIFIAQNGIFFAAIHYMAR</sequence>
<keyword evidence="3" id="KW-1185">Reference proteome</keyword>
<dbReference type="Proteomes" id="UP000184339">
    <property type="component" value="Unassembled WGS sequence"/>
</dbReference>
<dbReference type="AlphaFoldDB" id="A0A1M7R6N3"/>
<dbReference type="OrthoDB" id="8780015at2"/>
<organism evidence="2 3">
    <name type="scientific">Duganella sacchari</name>
    <dbReference type="NCBI Taxonomy" id="551987"/>
    <lineage>
        <taxon>Bacteria</taxon>
        <taxon>Pseudomonadati</taxon>
        <taxon>Pseudomonadota</taxon>
        <taxon>Betaproteobacteria</taxon>
        <taxon>Burkholderiales</taxon>
        <taxon>Oxalobacteraceae</taxon>
        <taxon>Telluria group</taxon>
        <taxon>Duganella</taxon>
    </lineage>
</organism>
<name>A0A1M7R6N3_9BURK</name>
<evidence type="ECO:0000256" key="1">
    <source>
        <dbReference type="SAM" id="Phobius"/>
    </source>
</evidence>
<evidence type="ECO:0000313" key="3">
    <source>
        <dbReference type="Proteomes" id="UP000184339"/>
    </source>
</evidence>
<keyword evidence="1" id="KW-0812">Transmembrane</keyword>
<dbReference type="RefSeq" id="WP_072788397.1">
    <property type="nucleotide sequence ID" value="NZ_FRCX01000013.1"/>
</dbReference>
<proteinExistence type="predicted"/>
<keyword evidence="1" id="KW-0472">Membrane</keyword>
<accession>A0A1M7R6N3</accession>
<feature type="transmembrane region" description="Helical" evidence="1">
    <location>
        <begin position="62"/>
        <end position="85"/>
    </location>
</feature>
<keyword evidence="1" id="KW-1133">Transmembrane helix</keyword>
<protein>
    <recommendedName>
        <fullName evidence="4">DUF1640 domain-containing protein</fullName>
    </recommendedName>
</protein>
<reference evidence="3" key="1">
    <citation type="submission" date="2016-11" db="EMBL/GenBank/DDBJ databases">
        <authorList>
            <person name="Varghese N."/>
            <person name="Submissions S."/>
        </authorList>
    </citation>
    <scope>NUCLEOTIDE SEQUENCE [LARGE SCALE GENOMIC DNA]</scope>
    <source>
        <strain evidence="3">Sac-22</strain>
    </source>
</reference>
<evidence type="ECO:0008006" key="4">
    <source>
        <dbReference type="Google" id="ProtNLM"/>
    </source>
</evidence>